<organism evidence="7 8">
    <name type="scientific">Halobacteriovorax marinus</name>
    <dbReference type="NCBI Taxonomy" id="97084"/>
    <lineage>
        <taxon>Bacteria</taxon>
        <taxon>Pseudomonadati</taxon>
        <taxon>Bdellovibrionota</taxon>
        <taxon>Bacteriovoracia</taxon>
        <taxon>Bacteriovoracales</taxon>
        <taxon>Halobacteriovoraceae</taxon>
        <taxon>Halobacteriovorax</taxon>
    </lineage>
</organism>
<dbReference type="GO" id="GO:0005524">
    <property type="term" value="F:ATP binding"/>
    <property type="evidence" value="ECO:0007669"/>
    <property type="project" value="UniProtKB-KW"/>
</dbReference>
<dbReference type="InterPro" id="IPR006205">
    <property type="entry name" value="Mev_gal_kin"/>
</dbReference>
<dbReference type="SUPFAM" id="SSF55060">
    <property type="entry name" value="GHMP Kinase, C-terminal domain"/>
    <property type="match status" value="1"/>
</dbReference>
<dbReference type="AlphaFoldDB" id="A0A1Y5FA55"/>
<dbReference type="GO" id="GO:0004496">
    <property type="term" value="F:mevalonate kinase activity"/>
    <property type="evidence" value="ECO:0007669"/>
    <property type="project" value="InterPro"/>
</dbReference>
<dbReference type="EMBL" id="MAAO01000004">
    <property type="protein sequence ID" value="OUR98486.1"/>
    <property type="molecule type" value="Genomic_DNA"/>
</dbReference>
<evidence type="ECO:0000256" key="5">
    <source>
        <dbReference type="ARBA" id="ARBA00023098"/>
    </source>
</evidence>
<gene>
    <name evidence="7" type="ORF">A9Q84_03485</name>
</gene>
<dbReference type="InterPro" id="IPR001174">
    <property type="entry name" value="HddA/FKP"/>
</dbReference>
<dbReference type="InterPro" id="IPR020568">
    <property type="entry name" value="Ribosomal_Su5_D2-typ_SF"/>
</dbReference>
<keyword evidence="2" id="KW-0547">Nucleotide-binding</keyword>
<dbReference type="GO" id="GO:0005829">
    <property type="term" value="C:cytosol"/>
    <property type="evidence" value="ECO:0007669"/>
    <property type="project" value="TreeGrafter"/>
</dbReference>
<dbReference type="InterPro" id="IPR036554">
    <property type="entry name" value="GHMP_kinase_C_sf"/>
</dbReference>
<accession>A0A1Y5FA55</accession>
<dbReference type="GO" id="GO:0019287">
    <property type="term" value="P:isopentenyl diphosphate biosynthetic process, mevalonate pathway"/>
    <property type="evidence" value="ECO:0007669"/>
    <property type="project" value="TreeGrafter"/>
</dbReference>
<keyword evidence="3" id="KW-0808">Transferase</keyword>
<dbReference type="Proteomes" id="UP000196531">
    <property type="component" value="Unassembled WGS sequence"/>
</dbReference>
<evidence type="ECO:0000256" key="2">
    <source>
        <dbReference type="ARBA" id="ARBA00022741"/>
    </source>
</evidence>
<evidence type="ECO:0000256" key="3">
    <source>
        <dbReference type="ARBA" id="ARBA00022777"/>
    </source>
</evidence>
<evidence type="ECO:0000259" key="6">
    <source>
        <dbReference type="Pfam" id="PF00288"/>
    </source>
</evidence>
<protein>
    <recommendedName>
        <fullName evidence="6">GHMP kinase N-terminal domain-containing protein</fullName>
    </recommendedName>
</protein>
<comment type="caution">
    <text evidence="7">The sequence shown here is derived from an EMBL/GenBank/DDBJ whole genome shotgun (WGS) entry which is preliminary data.</text>
</comment>
<dbReference type="Pfam" id="PF00288">
    <property type="entry name" value="GHMP_kinases_N"/>
    <property type="match status" value="1"/>
</dbReference>
<dbReference type="PANTHER" id="PTHR43290:SF1">
    <property type="entry name" value="GLUCURONOKINASE 1-RELATED"/>
    <property type="match status" value="1"/>
</dbReference>
<evidence type="ECO:0000313" key="7">
    <source>
        <dbReference type="EMBL" id="OUR98486.1"/>
    </source>
</evidence>
<keyword evidence="5" id="KW-0443">Lipid metabolism</keyword>
<sequence>MAKYSGSVRVDLLGGTLDLEPINLIIPDTVTLNLATSLKAEVYIEEFEKGKVQIHSLDYNTTETYNESDFTSELLLGDHFSHFSFVCQILNHFNLTSGVKLNLKSGSPPGAGLGGSSSMGITLYGAICKYLNIELDREIGVRVVRGIEGRMLDSGPAGYQDYYPAIYGGILALIPSPGEVKVDQLYSDELKNYLEKNISLVYSRQSRLSGINNWEVYKGFFDKNEFIRSGLTEIAALSAKAYKAIKNKEFQLLADLISNEGAIRKELFPGIVSEKMDMVYNKVKLQVPSAGIKVCGAGGGGCFLIIHPEDKRSVVENIINENDMEILPFSIDKPL</sequence>
<proteinExistence type="predicted"/>
<evidence type="ECO:0000256" key="4">
    <source>
        <dbReference type="ARBA" id="ARBA00022840"/>
    </source>
</evidence>
<keyword evidence="4" id="KW-0067">ATP-binding</keyword>
<feature type="domain" description="GHMP kinase N-terminal" evidence="6">
    <location>
        <begin position="89"/>
        <end position="169"/>
    </location>
</feature>
<reference evidence="8" key="1">
    <citation type="journal article" date="2017" name="Proc. Natl. Acad. Sci. U.S.A.">
        <title>Simulation of Deepwater Horizon oil plume reveals substrate specialization within a complex community of hydrocarbon-degraders.</title>
        <authorList>
            <person name="Hu P."/>
            <person name="Dubinsky E.A."/>
            <person name="Probst A.J."/>
            <person name="Wang J."/>
            <person name="Sieber C.M.K."/>
            <person name="Tom L.M."/>
            <person name="Gardinali P."/>
            <person name="Banfield J.F."/>
            <person name="Atlas R.M."/>
            <person name="Andersen G.L."/>
        </authorList>
    </citation>
    <scope>NUCLEOTIDE SEQUENCE [LARGE SCALE GENOMIC DNA]</scope>
</reference>
<dbReference type="PANTHER" id="PTHR43290">
    <property type="entry name" value="MEVALONATE KINASE"/>
    <property type="match status" value="1"/>
</dbReference>
<evidence type="ECO:0000256" key="1">
    <source>
        <dbReference type="ARBA" id="ARBA00022516"/>
    </source>
</evidence>
<name>A0A1Y5FA55_9BACT</name>
<evidence type="ECO:0000313" key="8">
    <source>
        <dbReference type="Proteomes" id="UP000196531"/>
    </source>
</evidence>
<dbReference type="SUPFAM" id="SSF54211">
    <property type="entry name" value="Ribosomal protein S5 domain 2-like"/>
    <property type="match status" value="1"/>
</dbReference>
<dbReference type="InterPro" id="IPR006204">
    <property type="entry name" value="GHMP_kinase_N_dom"/>
</dbReference>
<keyword evidence="1" id="KW-0444">Lipid biosynthesis</keyword>
<dbReference type="PRINTS" id="PR00960">
    <property type="entry name" value="LMBPPROTEIN"/>
</dbReference>
<keyword evidence="3" id="KW-0418">Kinase</keyword>
<dbReference type="Gene3D" id="3.30.230.120">
    <property type="match status" value="1"/>
</dbReference>